<evidence type="ECO:0000313" key="2">
    <source>
        <dbReference type="Proteomes" id="UP000323300"/>
    </source>
</evidence>
<accession>A0A1I4DCU5</accession>
<dbReference type="OrthoDB" id="9810154at2"/>
<dbReference type="SUPFAM" id="SSF53254">
    <property type="entry name" value="Phosphoglycerate mutase-like"/>
    <property type="match status" value="1"/>
</dbReference>
<dbReference type="CDD" id="cd07067">
    <property type="entry name" value="HP_PGM_like"/>
    <property type="match status" value="1"/>
</dbReference>
<keyword evidence="2" id="KW-1185">Reference proteome</keyword>
<dbReference type="InterPro" id="IPR029033">
    <property type="entry name" value="His_PPase_superfam"/>
</dbReference>
<dbReference type="Proteomes" id="UP000323300">
    <property type="component" value="Unassembled WGS sequence"/>
</dbReference>
<dbReference type="Pfam" id="PF00300">
    <property type="entry name" value="His_Phos_1"/>
    <property type="match status" value="1"/>
</dbReference>
<dbReference type="AlphaFoldDB" id="A0A1I4DCU5"/>
<dbReference type="EMBL" id="FOSL01000017">
    <property type="protein sequence ID" value="SFK91312.1"/>
    <property type="molecule type" value="Genomic_DNA"/>
</dbReference>
<dbReference type="Gene3D" id="3.40.50.1240">
    <property type="entry name" value="Phosphoglycerate mutase-like"/>
    <property type="match status" value="1"/>
</dbReference>
<evidence type="ECO:0000313" key="1">
    <source>
        <dbReference type="EMBL" id="SFK91312.1"/>
    </source>
</evidence>
<name>A0A1I4DCU5_9HYPH</name>
<protein>
    <submittedName>
        <fullName evidence="1">Phosphohistidine phosphatase</fullName>
    </submittedName>
</protein>
<dbReference type="RefSeq" id="WP_149762474.1">
    <property type="nucleotide sequence ID" value="NZ_BSPE01000033.1"/>
</dbReference>
<gene>
    <name evidence="1" type="ORF">SAMN04488498_11729</name>
</gene>
<sequence>MKSLLLLRHAKSSRDDPALEDFDRPLAKRGRNAAPAIGAELASRGWLPEAVLVSPAKRTRQTWALVAAELPAAPKAMFAKPLYMASPEQLLQRIQKVAATKQTLLVVGHNPGMEELALQLAGSGSDPNALAGISEKFPTAALARFAFDGQWADLSTGKAKLTHFLRPRDLE</sequence>
<proteinExistence type="predicted"/>
<organism evidence="1 2">
    <name type="scientific">Neomesorhizobium albiziae</name>
    <dbReference type="NCBI Taxonomy" id="335020"/>
    <lineage>
        <taxon>Bacteria</taxon>
        <taxon>Pseudomonadati</taxon>
        <taxon>Pseudomonadota</taxon>
        <taxon>Alphaproteobacteria</taxon>
        <taxon>Hyphomicrobiales</taxon>
        <taxon>Phyllobacteriaceae</taxon>
        <taxon>Neomesorhizobium</taxon>
    </lineage>
</organism>
<dbReference type="InterPro" id="IPR013078">
    <property type="entry name" value="His_Pase_superF_clade-1"/>
</dbReference>
<dbReference type="PANTHER" id="PTHR47623">
    <property type="entry name" value="OS09G0287300 PROTEIN"/>
    <property type="match status" value="1"/>
</dbReference>
<dbReference type="PANTHER" id="PTHR47623:SF1">
    <property type="entry name" value="OS09G0287300 PROTEIN"/>
    <property type="match status" value="1"/>
</dbReference>
<reference evidence="1 2" key="1">
    <citation type="submission" date="2016-10" db="EMBL/GenBank/DDBJ databases">
        <authorList>
            <person name="Varghese N."/>
            <person name="Submissions S."/>
        </authorList>
    </citation>
    <scope>NUCLEOTIDE SEQUENCE [LARGE SCALE GENOMIC DNA]</scope>
    <source>
        <strain evidence="1 2">DSM 21822</strain>
    </source>
</reference>